<evidence type="ECO:0000256" key="1">
    <source>
        <dbReference type="ARBA" id="ARBA00010634"/>
    </source>
</evidence>
<comment type="similarity">
    <text evidence="1">Belongs to the MlaA family.</text>
</comment>
<accession>A0A6G7VGY8</accession>
<organism evidence="3 4">
    <name type="scientific">Caldichromatium japonicum</name>
    <dbReference type="NCBI Taxonomy" id="2699430"/>
    <lineage>
        <taxon>Bacteria</taxon>
        <taxon>Pseudomonadati</taxon>
        <taxon>Pseudomonadota</taxon>
        <taxon>Gammaproteobacteria</taxon>
        <taxon>Chromatiales</taxon>
        <taxon>Chromatiaceae</taxon>
        <taxon>Caldichromatium</taxon>
    </lineage>
</organism>
<dbReference type="KEGG" id="cjap:GWK36_07095"/>
<dbReference type="Pfam" id="PF04333">
    <property type="entry name" value="MlaA"/>
    <property type="match status" value="1"/>
</dbReference>
<gene>
    <name evidence="3" type="ORF">GWK36_07095</name>
</gene>
<evidence type="ECO:0000256" key="2">
    <source>
        <dbReference type="ARBA" id="ARBA00022729"/>
    </source>
</evidence>
<reference evidence="4" key="1">
    <citation type="submission" date="2020-01" db="EMBL/GenBank/DDBJ databases">
        <title>Caldichromatium gen. nov., sp. nov., a thermophilic purple sulfur bacterium member of the family Chromatiaceae isolated from Nakabusa hot spring, Japan.</title>
        <authorList>
            <person name="Saini M.K."/>
            <person name="Hanada S."/>
            <person name="Tank M."/>
        </authorList>
    </citation>
    <scope>NUCLEOTIDE SEQUENCE [LARGE SCALE GENOMIC DNA]</scope>
    <source>
        <strain evidence="4">No.7</strain>
    </source>
</reference>
<dbReference type="EMBL" id="CP048029">
    <property type="protein sequence ID" value="QIK39146.1"/>
    <property type="molecule type" value="Genomic_DNA"/>
</dbReference>
<name>A0A6G7VGY8_9GAMM</name>
<keyword evidence="4" id="KW-1185">Reference proteome</keyword>
<dbReference type="Proteomes" id="UP000502699">
    <property type="component" value="Chromosome"/>
</dbReference>
<dbReference type="InterPro" id="IPR007428">
    <property type="entry name" value="MlaA"/>
</dbReference>
<dbReference type="GO" id="GO:0016020">
    <property type="term" value="C:membrane"/>
    <property type="evidence" value="ECO:0007669"/>
    <property type="project" value="InterPro"/>
</dbReference>
<dbReference type="PANTHER" id="PTHR30035">
    <property type="entry name" value="LIPOPROTEIN VACJ-RELATED"/>
    <property type="match status" value="1"/>
</dbReference>
<dbReference type="PANTHER" id="PTHR30035:SF3">
    <property type="entry name" value="INTERMEMBRANE PHOSPHOLIPID TRANSPORT SYSTEM LIPOPROTEIN MLAA"/>
    <property type="match status" value="1"/>
</dbReference>
<sequence length="231" mass="26264">MLLVGCTSQPERVPNPRDPLEPFNRVVFRFNRDFDHSLVQPVARAYQRLTPEPVNRGITNFFNNLADVGSAVNNVLQFKMARAGSDVGRIFINSTVGFLGFVDVATNVGLPSYKEDFGQTLGYWGVEPGAYLVLPLLGPSTMRESIGMGADLFLDPVFWIRDDWVRWTSADLKVIDQRADLLKTTRLLETIAWDPYPFVRDVYLQRRQNLVYDGHPPADAEQPDLWKDVQF</sequence>
<protein>
    <submittedName>
        <fullName evidence="3">VacJ family lipoprotein</fullName>
    </submittedName>
</protein>
<evidence type="ECO:0000313" key="3">
    <source>
        <dbReference type="EMBL" id="QIK39146.1"/>
    </source>
</evidence>
<keyword evidence="2" id="KW-0732">Signal</keyword>
<keyword evidence="3" id="KW-0449">Lipoprotein</keyword>
<dbReference type="PRINTS" id="PR01805">
    <property type="entry name" value="VACJLIPOPROT"/>
</dbReference>
<dbReference type="GO" id="GO:0120010">
    <property type="term" value="P:intermembrane phospholipid transfer"/>
    <property type="evidence" value="ECO:0007669"/>
    <property type="project" value="TreeGrafter"/>
</dbReference>
<evidence type="ECO:0000313" key="4">
    <source>
        <dbReference type="Proteomes" id="UP000502699"/>
    </source>
</evidence>
<dbReference type="AlphaFoldDB" id="A0A6G7VGY8"/>
<proteinExistence type="inferred from homology"/>